<dbReference type="PANTHER" id="PTHR30193:SF37">
    <property type="entry name" value="INNER MEMBRANE ABC TRANSPORTER PERMEASE PROTEIN YCJO"/>
    <property type="match status" value="1"/>
</dbReference>
<evidence type="ECO:0000313" key="10">
    <source>
        <dbReference type="Proteomes" id="UP000594463"/>
    </source>
</evidence>
<comment type="subcellular location">
    <subcellularLocation>
        <location evidence="1 7">Cell membrane</location>
        <topology evidence="1 7">Multi-pass membrane protein</topology>
    </subcellularLocation>
</comment>
<protein>
    <submittedName>
        <fullName evidence="9">Inner membrane ABC transporter permease protein YcjO</fullName>
    </submittedName>
</protein>
<dbReference type="AlphaFoldDB" id="A0A7T1AJ15"/>
<organism evidence="9 10">
    <name type="scientific">Atribacter laminatus</name>
    <dbReference type="NCBI Taxonomy" id="2847778"/>
    <lineage>
        <taxon>Bacteria</taxon>
        <taxon>Pseudomonadati</taxon>
        <taxon>Atribacterota</taxon>
        <taxon>Atribacteria</taxon>
        <taxon>Atribacterales</taxon>
        <taxon>Atribacteraceae</taxon>
        <taxon>Atribacter</taxon>
    </lineage>
</organism>
<keyword evidence="3" id="KW-1003">Cell membrane</keyword>
<dbReference type="PROSITE" id="PS50928">
    <property type="entry name" value="ABC_TM1"/>
    <property type="match status" value="1"/>
</dbReference>
<dbReference type="RefSeq" id="WP_218112056.1">
    <property type="nucleotide sequence ID" value="NZ_CP065383.1"/>
</dbReference>
<name>A0A7T1AJ15_ATRLM</name>
<keyword evidence="10" id="KW-1185">Reference proteome</keyword>
<keyword evidence="5 7" id="KW-1133">Transmembrane helix</keyword>
<dbReference type="InterPro" id="IPR035906">
    <property type="entry name" value="MetI-like_sf"/>
</dbReference>
<comment type="similarity">
    <text evidence="7">Belongs to the binding-protein-dependent transport system permease family.</text>
</comment>
<dbReference type="InterPro" id="IPR051393">
    <property type="entry name" value="ABC_transporter_permease"/>
</dbReference>
<sequence length="290" mass="32867">MISNKKFGIYCSLPGLLIIVALILYPVIYNLYISLLRYDFITPITYNGIANYKWALNSKDFYNSWKISTLYSLGSAGFTLLFSLMVAHSLRGIRRAKSIFRTLSILPWAAPLIVSGFMWRWIFSKETGILNYLLILFGLTNENIGFLVNPALAMFCGIMTTTWSYIPFMTVLLLAGLESISDELYEAAKIDGADAIQRFWYISLSLNKQNIVIALLIIWMYTFRTPDVFVSLTGGGPGKATYHAGQLLWDYVYRFLNFGRAGAISILLTITIIIPSYFVLSYFLRKGSNI</sequence>
<feature type="domain" description="ABC transmembrane type-1" evidence="8">
    <location>
        <begin position="65"/>
        <end position="279"/>
    </location>
</feature>
<gene>
    <name evidence="9" type="primary">ycjO_1</name>
    <name evidence="9" type="ORF">RT761_00008</name>
</gene>
<dbReference type="GO" id="GO:0055085">
    <property type="term" value="P:transmembrane transport"/>
    <property type="evidence" value="ECO:0007669"/>
    <property type="project" value="InterPro"/>
</dbReference>
<evidence type="ECO:0000256" key="6">
    <source>
        <dbReference type="ARBA" id="ARBA00023136"/>
    </source>
</evidence>
<evidence type="ECO:0000313" key="9">
    <source>
        <dbReference type="EMBL" id="QPM66824.1"/>
    </source>
</evidence>
<dbReference type="SUPFAM" id="SSF161098">
    <property type="entry name" value="MetI-like"/>
    <property type="match status" value="1"/>
</dbReference>
<feature type="transmembrane region" description="Helical" evidence="7">
    <location>
        <begin position="99"/>
        <end position="122"/>
    </location>
</feature>
<feature type="transmembrane region" description="Helical" evidence="7">
    <location>
        <begin position="198"/>
        <end position="221"/>
    </location>
</feature>
<evidence type="ECO:0000256" key="2">
    <source>
        <dbReference type="ARBA" id="ARBA00022448"/>
    </source>
</evidence>
<evidence type="ECO:0000256" key="3">
    <source>
        <dbReference type="ARBA" id="ARBA00022475"/>
    </source>
</evidence>
<dbReference type="PANTHER" id="PTHR30193">
    <property type="entry name" value="ABC TRANSPORTER PERMEASE PROTEIN"/>
    <property type="match status" value="1"/>
</dbReference>
<dbReference type="Proteomes" id="UP000594463">
    <property type="component" value="Chromosome"/>
</dbReference>
<dbReference type="Gene3D" id="1.10.3720.10">
    <property type="entry name" value="MetI-like"/>
    <property type="match status" value="1"/>
</dbReference>
<evidence type="ECO:0000256" key="5">
    <source>
        <dbReference type="ARBA" id="ARBA00022989"/>
    </source>
</evidence>
<evidence type="ECO:0000256" key="1">
    <source>
        <dbReference type="ARBA" id="ARBA00004651"/>
    </source>
</evidence>
<evidence type="ECO:0000256" key="4">
    <source>
        <dbReference type="ARBA" id="ARBA00022692"/>
    </source>
</evidence>
<feature type="transmembrane region" description="Helical" evidence="7">
    <location>
        <begin position="7"/>
        <end position="28"/>
    </location>
</feature>
<dbReference type="InterPro" id="IPR000515">
    <property type="entry name" value="MetI-like"/>
</dbReference>
<accession>A0A7T1AJ15</accession>
<keyword evidence="4 7" id="KW-0812">Transmembrane</keyword>
<feature type="transmembrane region" description="Helical" evidence="7">
    <location>
        <begin position="151"/>
        <end position="177"/>
    </location>
</feature>
<feature type="transmembrane region" description="Helical" evidence="7">
    <location>
        <begin position="261"/>
        <end position="284"/>
    </location>
</feature>
<evidence type="ECO:0000256" key="7">
    <source>
        <dbReference type="RuleBase" id="RU363032"/>
    </source>
</evidence>
<dbReference type="CDD" id="cd06261">
    <property type="entry name" value="TM_PBP2"/>
    <property type="match status" value="1"/>
</dbReference>
<reference evidence="9 10" key="1">
    <citation type="journal article" date="2021" name="Nat. Commun.">
        <title>Isolation of a member of the candidate phylum Atribacteria reveals a unique cell membrane structure.</title>
        <authorList>
            <person name="Taiki K."/>
            <person name="Nobu M.K."/>
            <person name="Kusada H."/>
            <person name="Meng X.-Y."/>
            <person name="Hosoki N."/>
            <person name="Uematsu K."/>
            <person name="Yoshioka H."/>
            <person name="Kamagata Y."/>
            <person name="Tamaki H."/>
        </authorList>
    </citation>
    <scope>NUCLEOTIDE SEQUENCE [LARGE SCALE GENOMIC DNA]</scope>
    <source>
        <strain evidence="9 10">RT761</strain>
    </source>
</reference>
<dbReference type="Pfam" id="PF00528">
    <property type="entry name" value="BPD_transp_1"/>
    <property type="match status" value="1"/>
</dbReference>
<feature type="transmembrane region" description="Helical" evidence="7">
    <location>
        <begin position="69"/>
        <end position="87"/>
    </location>
</feature>
<dbReference type="EMBL" id="CP065383">
    <property type="protein sequence ID" value="QPM66824.1"/>
    <property type="molecule type" value="Genomic_DNA"/>
</dbReference>
<dbReference type="KEGG" id="alam:RT761_00008"/>
<keyword evidence="6 7" id="KW-0472">Membrane</keyword>
<proteinExistence type="inferred from homology"/>
<evidence type="ECO:0000259" key="8">
    <source>
        <dbReference type="PROSITE" id="PS50928"/>
    </source>
</evidence>
<keyword evidence="2 7" id="KW-0813">Transport</keyword>
<dbReference type="GO" id="GO:0005886">
    <property type="term" value="C:plasma membrane"/>
    <property type="evidence" value="ECO:0007669"/>
    <property type="project" value="UniProtKB-SubCell"/>
</dbReference>